<dbReference type="AlphaFoldDB" id="A0A370DW42"/>
<dbReference type="PANTHER" id="PTHR38773:SF1">
    <property type="entry name" value="PROTEIN SPRT"/>
    <property type="match status" value="1"/>
</dbReference>
<dbReference type="InterPro" id="IPR006640">
    <property type="entry name" value="SprT-like_domain"/>
</dbReference>
<protein>
    <recommendedName>
        <fullName evidence="1">SprT-like domain-containing protein</fullName>
    </recommendedName>
</protein>
<comment type="caution">
    <text evidence="2">The sequence shown here is derived from an EMBL/GenBank/DDBJ whole genome shotgun (WGS) entry which is preliminary data.</text>
</comment>
<organism evidence="2 3">
    <name type="scientific">endosymbiont of Escarpia spicata</name>
    <dbReference type="NCBI Taxonomy" id="2200908"/>
    <lineage>
        <taxon>Bacteria</taxon>
        <taxon>Pseudomonadati</taxon>
        <taxon>Pseudomonadota</taxon>
        <taxon>Gammaproteobacteria</taxon>
        <taxon>sulfur-oxidizing symbionts</taxon>
    </lineage>
</organism>
<feature type="domain" description="SprT-like" evidence="1">
    <location>
        <begin position="10"/>
        <end position="164"/>
    </location>
</feature>
<dbReference type="GO" id="GO:0006950">
    <property type="term" value="P:response to stress"/>
    <property type="evidence" value="ECO:0007669"/>
    <property type="project" value="UniProtKB-ARBA"/>
</dbReference>
<keyword evidence="3" id="KW-1185">Reference proteome</keyword>
<accession>A0A370DW42</accession>
<dbReference type="EMBL" id="QFXE01000001">
    <property type="protein sequence ID" value="RDH88662.1"/>
    <property type="molecule type" value="Genomic_DNA"/>
</dbReference>
<reference evidence="2 3" key="1">
    <citation type="journal article" date="2018" name="ISME J.">
        <title>Endosymbiont genomes yield clues of tubeworm success.</title>
        <authorList>
            <person name="Li Y."/>
            <person name="Liles M.R."/>
            <person name="Halanych K.M."/>
        </authorList>
    </citation>
    <scope>NUCLEOTIDE SEQUENCE [LARGE SCALE GENOMIC DNA]</scope>
    <source>
        <strain evidence="2">A1462</strain>
    </source>
</reference>
<evidence type="ECO:0000259" key="1">
    <source>
        <dbReference type="SMART" id="SM00731"/>
    </source>
</evidence>
<dbReference type="Pfam" id="PF10263">
    <property type="entry name" value="SprT-like"/>
    <property type="match status" value="1"/>
</dbReference>
<gene>
    <name evidence="2" type="ORF">DIZ78_01020</name>
</gene>
<evidence type="ECO:0000313" key="3">
    <source>
        <dbReference type="Proteomes" id="UP000254771"/>
    </source>
</evidence>
<dbReference type="PANTHER" id="PTHR38773">
    <property type="entry name" value="PROTEIN SPRT"/>
    <property type="match status" value="1"/>
</dbReference>
<evidence type="ECO:0000313" key="2">
    <source>
        <dbReference type="EMBL" id="RDH88662.1"/>
    </source>
</evidence>
<dbReference type="SMART" id="SM00731">
    <property type="entry name" value="SprT"/>
    <property type="match status" value="1"/>
</dbReference>
<proteinExistence type="predicted"/>
<name>A0A370DW42_9GAMM</name>
<dbReference type="Proteomes" id="UP000254771">
    <property type="component" value="Unassembled WGS sequence"/>
</dbReference>
<sequence length="169" mass="19232">MDELQRTALVRTKALLKQAGHHFGRPAPSVAINFELKGQAAGMVRFPASGKAQIRYNAILLNENADDFLKRTVPHEVAHVIARAYHGGKIRPHGTEWQSVMGFFNADPTRCHSYDISRSSTRKFRRFRYACHCCEHLLTSIRHGRILAGQRYYCRKCKNPLELVVSADK</sequence>